<accession>A0A673G8I9</accession>
<keyword evidence="4" id="KW-1185">Reference proteome</keyword>
<feature type="domain" description="Ig-like" evidence="2">
    <location>
        <begin position="1"/>
        <end position="98"/>
    </location>
</feature>
<evidence type="ECO:0000313" key="3">
    <source>
        <dbReference type="Ensembl" id="ENSSRHP00000008217.1"/>
    </source>
</evidence>
<dbReference type="Gene3D" id="2.60.40.10">
    <property type="entry name" value="Immunoglobulins"/>
    <property type="match status" value="1"/>
</dbReference>
<dbReference type="PROSITE" id="PS50835">
    <property type="entry name" value="IG_LIKE"/>
    <property type="match status" value="1"/>
</dbReference>
<dbReference type="AlphaFoldDB" id="A0A673G8I9"/>
<dbReference type="SUPFAM" id="SSF48726">
    <property type="entry name" value="Immunoglobulin"/>
    <property type="match status" value="1"/>
</dbReference>
<dbReference type="Ensembl" id="ENSSRHT00000008466.1">
    <property type="protein sequence ID" value="ENSSRHP00000008217.1"/>
    <property type="gene ID" value="ENSSRHG00000004782.1"/>
</dbReference>
<dbReference type="Pfam" id="PF07686">
    <property type="entry name" value="V-set"/>
    <property type="match status" value="1"/>
</dbReference>
<name>A0A673G8I9_9TELE</name>
<feature type="region of interest" description="Disordered" evidence="1">
    <location>
        <begin position="1"/>
        <end position="29"/>
    </location>
</feature>
<dbReference type="Proteomes" id="UP000472270">
    <property type="component" value="Unassembled WGS sequence"/>
</dbReference>
<dbReference type="SMART" id="SM00409">
    <property type="entry name" value="IG"/>
    <property type="match status" value="1"/>
</dbReference>
<dbReference type="PANTHER" id="PTHR23267">
    <property type="entry name" value="IMMUNOGLOBULIN LIGHT CHAIN"/>
    <property type="match status" value="1"/>
</dbReference>
<reference evidence="3" key="1">
    <citation type="submission" date="2025-08" db="UniProtKB">
        <authorList>
            <consortium name="Ensembl"/>
        </authorList>
    </citation>
    <scope>IDENTIFICATION</scope>
</reference>
<protein>
    <recommendedName>
        <fullName evidence="2">Ig-like domain-containing protein</fullName>
    </recommendedName>
</protein>
<proteinExistence type="predicted"/>
<evidence type="ECO:0000259" key="2">
    <source>
        <dbReference type="PROSITE" id="PS50835"/>
    </source>
</evidence>
<sequence length="98" mass="10405">HEEVQSPESLSVKAGDSASISCTGTSGVDDDMSWYLLKPGEAPKLLLYKANRLHSGVPDRFSGSQNGLHFTLNLSGVQTEDAGDYYCMGAYSGGVCTQ</sequence>
<dbReference type="InterPro" id="IPR007110">
    <property type="entry name" value="Ig-like_dom"/>
</dbReference>
<reference evidence="3" key="2">
    <citation type="submission" date="2025-09" db="UniProtKB">
        <authorList>
            <consortium name="Ensembl"/>
        </authorList>
    </citation>
    <scope>IDENTIFICATION</scope>
</reference>
<dbReference type="InterPro" id="IPR003599">
    <property type="entry name" value="Ig_sub"/>
</dbReference>
<organism evidence="3 4">
    <name type="scientific">Sinocyclocheilus rhinocerous</name>
    <dbReference type="NCBI Taxonomy" id="307959"/>
    <lineage>
        <taxon>Eukaryota</taxon>
        <taxon>Metazoa</taxon>
        <taxon>Chordata</taxon>
        <taxon>Craniata</taxon>
        <taxon>Vertebrata</taxon>
        <taxon>Euteleostomi</taxon>
        <taxon>Actinopterygii</taxon>
        <taxon>Neopterygii</taxon>
        <taxon>Teleostei</taxon>
        <taxon>Ostariophysi</taxon>
        <taxon>Cypriniformes</taxon>
        <taxon>Cyprinidae</taxon>
        <taxon>Cyprininae</taxon>
        <taxon>Sinocyclocheilus</taxon>
    </lineage>
</organism>
<dbReference type="InterPro" id="IPR013783">
    <property type="entry name" value="Ig-like_fold"/>
</dbReference>
<evidence type="ECO:0000256" key="1">
    <source>
        <dbReference type="SAM" id="MobiDB-lite"/>
    </source>
</evidence>
<dbReference type="InterPro" id="IPR013106">
    <property type="entry name" value="Ig_V-set"/>
</dbReference>
<dbReference type="InterPro" id="IPR050150">
    <property type="entry name" value="IgV_Light_Chain"/>
</dbReference>
<dbReference type="InterPro" id="IPR036179">
    <property type="entry name" value="Ig-like_dom_sf"/>
</dbReference>
<dbReference type="SMART" id="SM00406">
    <property type="entry name" value="IGv"/>
    <property type="match status" value="1"/>
</dbReference>
<evidence type="ECO:0000313" key="4">
    <source>
        <dbReference type="Proteomes" id="UP000472270"/>
    </source>
</evidence>